<keyword evidence="2" id="KW-1185">Reference proteome</keyword>
<organism evidence="1 2">
    <name type="scientific">Mycena rosella</name>
    <name type="common">Pink bonnet</name>
    <name type="synonym">Agaricus rosellus</name>
    <dbReference type="NCBI Taxonomy" id="1033263"/>
    <lineage>
        <taxon>Eukaryota</taxon>
        <taxon>Fungi</taxon>
        <taxon>Dikarya</taxon>
        <taxon>Basidiomycota</taxon>
        <taxon>Agaricomycotina</taxon>
        <taxon>Agaricomycetes</taxon>
        <taxon>Agaricomycetidae</taxon>
        <taxon>Agaricales</taxon>
        <taxon>Marasmiineae</taxon>
        <taxon>Mycenaceae</taxon>
        <taxon>Mycena</taxon>
    </lineage>
</organism>
<proteinExistence type="predicted"/>
<evidence type="ECO:0000313" key="1">
    <source>
        <dbReference type="EMBL" id="KAJ7696451.1"/>
    </source>
</evidence>
<accession>A0AAD7GMR8</accession>
<dbReference type="Proteomes" id="UP001221757">
    <property type="component" value="Unassembled WGS sequence"/>
</dbReference>
<protein>
    <submittedName>
        <fullName evidence="1">Uncharacterized protein</fullName>
    </submittedName>
</protein>
<gene>
    <name evidence="1" type="ORF">B0H17DRAFT_398540</name>
</gene>
<name>A0AAD7GMR8_MYCRO</name>
<evidence type="ECO:0000313" key="2">
    <source>
        <dbReference type="Proteomes" id="UP001221757"/>
    </source>
</evidence>
<reference evidence="1" key="1">
    <citation type="submission" date="2023-03" db="EMBL/GenBank/DDBJ databases">
        <title>Massive genome expansion in bonnet fungi (Mycena s.s.) driven by repeated elements and novel gene families across ecological guilds.</title>
        <authorList>
            <consortium name="Lawrence Berkeley National Laboratory"/>
            <person name="Harder C.B."/>
            <person name="Miyauchi S."/>
            <person name="Viragh M."/>
            <person name="Kuo A."/>
            <person name="Thoen E."/>
            <person name="Andreopoulos B."/>
            <person name="Lu D."/>
            <person name="Skrede I."/>
            <person name="Drula E."/>
            <person name="Henrissat B."/>
            <person name="Morin E."/>
            <person name="Kohler A."/>
            <person name="Barry K."/>
            <person name="LaButti K."/>
            <person name="Morin E."/>
            <person name="Salamov A."/>
            <person name="Lipzen A."/>
            <person name="Mereny Z."/>
            <person name="Hegedus B."/>
            <person name="Baldrian P."/>
            <person name="Stursova M."/>
            <person name="Weitz H."/>
            <person name="Taylor A."/>
            <person name="Grigoriev I.V."/>
            <person name="Nagy L.G."/>
            <person name="Martin F."/>
            <person name="Kauserud H."/>
        </authorList>
    </citation>
    <scope>NUCLEOTIDE SEQUENCE</scope>
    <source>
        <strain evidence="1">CBHHK067</strain>
    </source>
</reference>
<comment type="caution">
    <text evidence="1">The sequence shown here is derived from an EMBL/GenBank/DDBJ whole genome shotgun (WGS) entry which is preliminary data.</text>
</comment>
<dbReference type="EMBL" id="JARKIE010000034">
    <property type="protein sequence ID" value="KAJ7696451.1"/>
    <property type="molecule type" value="Genomic_DNA"/>
</dbReference>
<dbReference type="AlphaFoldDB" id="A0AAD7GMR8"/>
<sequence length="99" mass="10944">MVGWRKDSSPGLSLYSKSIHDADTRSNWHLRNLPSAVRSLVSQKMTRDKEKMRGSRRGKLAILVVDCKASESLQNSAEVLIVPGPSKKSRGLIVVNLEA</sequence>